<dbReference type="Proteomes" id="UP001141552">
    <property type="component" value="Unassembled WGS sequence"/>
</dbReference>
<protein>
    <submittedName>
        <fullName evidence="2">Uncharacterized protein</fullName>
    </submittedName>
</protein>
<keyword evidence="3" id="KW-1185">Reference proteome</keyword>
<name>A0A9Q0F8D1_9ROSI</name>
<keyword evidence="1" id="KW-0472">Membrane</keyword>
<evidence type="ECO:0000313" key="3">
    <source>
        <dbReference type="Proteomes" id="UP001141552"/>
    </source>
</evidence>
<comment type="caution">
    <text evidence="2">The sequence shown here is derived from an EMBL/GenBank/DDBJ whole genome shotgun (WGS) entry which is preliminary data.</text>
</comment>
<evidence type="ECO:0000256" key="1">
    <source>
        <dbReference type="SAM" id="Phobius"/>
    </source>
</evidence>
<dbReference type="EMBL" id="JAKUCV010006576">
    <property type="protein sequence ID" value="KAJ4826819.1"/>
    <property type="molecule type" value="Genomic_DNA"/>
</dbReference>
<reference evidence="2" key="1">
    <citation type="submission" date="2022-02" db="EMBL/GenBank/DDBJ databases">
        <authorList>
            <person name="Henning P.M."/>
            <person name="McCubbin A.G."/>
            <person name="Shore J.S."/>
        </authorList>
    </citation>
    <scope>NUCLEOTIDE SEQUENCE</scope>
    <source>
        <strain evidence="2">F60SS</strain>
        <tissue evidence="2">Leaves</tissue>
    </source>
</reference>
<proteinExistence type="predicted"/>
<gene>
    <name evidence="2" type="ORF">Tsubulata_030701</name>
</gene>
<accession>A0A9Q0F8D1</accession>
<keyword evidence="1" id="KW-0812">Transmembrane</keyword>
<sequence length="118" mass="13806">MRGYMCRFNFALSMCLMTSQPPAQPPLYSRYKARLFIYLYSCNNLYHPLAFFFFFFFLSQSMYEHSFPVPNLASSFSSLIKFDISNGKANLPRNLLYIADTKQGFLFIYTHATTCITH</sequence>
<evidence type="ECO:0000313" key="2">
    <source>
        <dbReference type="EMBL" id="KAJ4826819.1"/>
    </source>
</evidence>
<keyword evidence="1" id="KW-1133">Transmembrane helix</keyword>
<reference evidence="2" key="2">
    <citation type="journal article" date="2023" name="Plants (Basel)">
        <title>Annotation of the Turnera subulata (Passifloraceae) Draft Genome Reveals the S-Locus Evolved after the Divergence of Turneroideae from Passifloroideae in a Stepwise Manner.</title>
        <authorList>
            <person name="Henning P.M."/>
            <person name="Roalson E.H."/>
            <person name="Mir W."/>
            <person name="McCubbin A.G."/>
            <person name="Shore J.S."/>
        </authorList>
    </citation>
    <scope>NUCLEOTIDE SEQUENCE</scope>
    <source>
        <strain evidence="2">F60SS</strain>
    </source>
</reference>
<feature type="transmembrane region" description="Helical" evidence="1">
    <location>
        <begin position="33"/>
        <end position="58"/>
    </location>
</feature>
<dbReference type="AlphaFoldDB" id="A0A9Q0F8D1"/>
<organism evidence="2 3">
    <name type="scientific">Turnera subulata</name>
    <dbReference type="NCBI Taxonomy" id="218843"/>
    <lineage>
        <taxon>Eukaryota</taxon>
        <taxon>Viridiplantae</taxon>
        <taxon>Streptophyta</taxon>
        <taxon>Embryophyta</taxon>
        <taxon>Tracheophyta</taxon>
        <taxon>Spermatophyta</taxon>
        <taxon>Magnoliopsida</taxon>
        <taxon>eudicotyledons</taxon>
        <taxon>Gunneridae</taxon>
        <taxon>Pentapetalae</taxon>
        <taxon>rosids</taxon>
        <taxon>fabids</taxon>
        <taxon>Malpighiales</taxon>
        <taxon>Passifloraceae</taxon>
        <taxon>Turnera</taxon>
    </lineage>
</organism>